<reference evidence="2" key="1">
    <citation type="journal article" date="2014" name="Soil Biol. Biochem.">
        <title>Structure and function of bacterial communities in ageing soils: Insights from the Mendocino ecological staircase.</title>
        <authorList>
            <person name="Uroz S."/>
            <person name="Tech J.J."/>
            <person name="Sawaya N.A."/>
            <person name="Frey-Klett P."/>
            <person name="Leveau J.H.J."/>
        </authorList>
    </citation>
    <scope>NUCLEOTIDE SEQUENCE [LARGE SCALE GENOMIC DNA]</scope>
    <source>
        <strain evidence="2">Cal35</strain>
    </source>
</reference>
<dbReference type="HOGENOM" id="CLU_1259636_0_0_4"/>
<sequence length="219" mass="25047">MAGLVTWNSYSSRRMLLPANFSDVWFGLPLPRHQDKEPRDFSFAEGENKVQNQRVRQSGFIEIAPNLSRKNDVAEVLSRSQDFHAESFAHDFAANPVLNRRFAPKIAQLIVYVRILLEKVDQAAGIKVIDRLHKGNNDIASDTAPSLRTLIRLDHDFSRSLHCRRELNLIKFNAASCYTLLVLGTGRLGYLLYAKRHSQSGRWIFWHPASNYGRAIDLE</sequence>
<gene>
    <name evidence="1" type="ORF">LT85_2512</name>
</gene>
<evidence type="ECO:0000313" key="1">
    <source>
        <dbReference type="EMBL" id="AIY41670.1"/>
    </source>
</evidence>
<dbReference type="Proteomes" id="UP000030302">
    <property type="component" value="Chromosome"/>
</dbReference>
<keyword evidence="2" id="KW-1185">Reference proteome</keyword>
<accession>A0A0A1FD17</accession>
<dbReference type="KEGG" id="care:LT85_2512"/>
<protein>
    <submittedName>
        <fullName evidence="1">Uncharacterized protein</fullName>
    </submittedName>
</protein>
<proteinExistence type="predicted"/>
<dbReference type="STRING" id="279058.LT85_2512"/>
<dbReference type="AlphaFoldDB" id="A0A0A1FD17"/>
<name>A0A0A1FD17_9BURK</name>
<evidence type="ECO:0000313" key="2">
    <source>
        <dbReference type="Proteomes" id="UP000030302"/>
    </source>
</evidence>
<dbReference type="EMBL" id="CP009962">
    <property type="protein sequence ID" value="AIY41670.1"/>
    <property type="molecule type" value="Genomic_DNA"/>
</dbReference>
<organism evidence="1 2">
    <name type="scientific">Collimonas arenae</name>
    <dbReference type="NCBI Taxonomy" id="279058"/>
    <lineage>
        <taxon>Bacteria</taxon>
        <taxon>Pseudomonadati</taxon>
        <taxon>Pseudomonadota</taxon>
        <taxon>Betaproteobacteria</taxon>
        <taxon>Burkholderiales</taxon>
        <taxon>Oxalobacteraceae</taxon>
        <taxon>Collimonas</taxon>
    </lineage>
</organism>